<gene>
    <name evidence="1" type="ORF">RYX45_20230</name>
</gene>
<reference evidence="1" key="1">
    <citation type="submission" date="2023-10" db="EMBL/GenBank/DDBJ databases">
        <title>Screening of Alkalihalophilus pseudofirmusBZ-TG-HK211 and Its Alleviation of Salt Stress on Rapeseed Growth.</title>
        <authorList>
            <person name="Zhao B."/>
            <person name="Guo T."/>
        </authorList>
    </citation>
    <scope>NUCLEOTIDE SEQUENCE</scope>
    <source>
        <strain evidence="1">BZ-TG-HK211</strain>
    </source>
</reference>
<evidence type="ECO:0000313" key="1">
    <source>
        <dbReference type="EMBL" id="MDV2887511.1"/>
    </source>
</evidence>
<organism evidence="1 2">
    <name type="scientific">Alkalihalophilus pseudofirmus</name>
    <name type="common">Bacillus pseudofirmus</name>
    <dbReference type="NCBI Taxonomy" id="79885"/>
    <lineage>
        <taxon>Bacteria</taxon>
        <taxon>Bacillati</taxon>
        <taxon>Bacillota</taxon>
        <taxon>Bacilli</taxon>
        <taxon>Bacillales</taxon>
        <taxon>Bacillaceae</taxon>
        <taxon>Alkalihalophilus</taxon>
    </lineage>
</organism>
<dbReference type="Proteomes" id="UP001285636">
    <property type="component" value="Unassembled WGS sequence"/>
</dbReference>
<dbReference type="SUPFAM" id="SSF48239">
    <property type="entry name" value="Terpenoid cyclases/Protein prenyltransferases"/>
    <property type="match status" value="1"/>
</dbReference>
<sequence length="132" mass="14314">KITDIERLVIAAAALDPDPTNINGTNLVEKIYNSADRTPGTDSLTAQGINGPIFALIALDSQDFKVPSDARWTIEKLRNYLLDKQNPDGSWSLFGTSPSYDLTGMALIALALYKDLGNVKTAIDRAVQFLSS</sequence>
<feature type="non-terminal residue" evidence="1">
    <location>
        <position position="132"/>
    </location>
</feature>
<dbReference type="EMBL" id="JAWJAY010000118">
    <property type="protein sequence ID" value="MDV2887511.1"/>
    <property type="molecule type" value="Genomic_DNA"/>
</dbReference>
<accession>A0AAJ2NRY8</accession>
<feature type="non-terminal residue" evidence="1">
    <location>
        <position position="1"/>
    </location>
</feature>
<name>A0AAJ2NRY8_ALKPS</name>
<comment type="caution">
    <text evidence="1">The sequence shown here is derived from an EMBL/GenBank/DDBJ whole genome shotgun (WGS) entry which is preliminary data.</text>
</comment>
<dbReference type="AlphaFoldDB" id="A0AAJ2NRY8"/>
<evidence type="ECO:0000313" key="2">
    <source>
        <dbReference type="Proteomes" id="UP001285636"/>
    </source>
</evidence>
<dbReference type="InterPro" id="IPR008930">
    <property type="entry name" value="Terpenoid_cyclase/PrenylTrfase"/>
</dbReference>
<protein>
    <submittedName>
        <fullName evidence="1">Prenyltransferase/squalene oxidase repeat-containing protein</fullName>
    </submittedName>
</protein>
<proteinExistence type="predicted"/>
<dbReference type="Gene3D" id="1.50.10.20">
    <property type="match status" value="1"/>
</dbReference>